<evidence type="ECO:0000313" key="2">
    <source>
        <dbReference type="Proteomes" id="UP000789702"/>
    </source>
</evidence>
<keyword evidence="2" id="KW-1185">Reference proteome</keyword>
<accession>A0ACA9QBZ0</accession>
<evidence type="ECO:0000313" key="1">
    <source>
        <dbReference type="EMBL" id="CAG8737903.1"/>
    </source>
</evidence>
<proteinExistence type="predicted"/>
<dbReference type="EMBL" id="CAJVPU010039806">
    <property type="protein sequence ID" value="CAG8737903.1"/>
    <property type="molecule type" value="Genomic_DNA"/>
</dbReference>
<reference evidence="1" key="1">
    <citation type="submission" date="2021-06" db="EMBL/GenBank/DDBJ databases">
        <authorList>
            <person name="Kallberg Y."/>
            <person name="Tangrot J."/>
            <person name="Rosling A."/>
        </authorList>
    </citation>
    <scope>NUCLEOTIDE SEQUENCE</scope>
    <source>
        <strain evidence="1">IL203A</strain>
    </source>
</reference>
<feature type="non-terminal residue" evidence="1">
    <location>
        <position position="82"/>
    </location>
</feature>
<dbReference type="Proteomes" id="UP000789702">
    <property type="component" value="Unassembled WGS sequence"/>
</dbReference>
<comment type="caution">
    <text evidence="1">The sequence shown here is derived from an EMBL/GenBank/DDBJ whole genome shotgun (WGS) entry which is preliminary data.</text>
</comment>
<gene>
    <name evidence="1" type="ORF">DHETER_LOCUS13861</name>
</gene>
<name>A0ACA9QBZ0_9GLOM</name>
<organism evidence="1 2">
    <name type="scientific">Dentiscutata heterogama</name>
    <dbReference type="NCBI Taxonomy" id="1316150"/>
    <lineage>
        <taxon>Eukaryota</taxon>
        <taxon>Fungi</taxon>
        <taxon>Fungi incertae sedis</taxon>
        <taxon>Mucoromycota</taxon>
        <taxon>Glomeromycotina</taxon>
        <taxon>Glomeromycetes</taxon>
        <taxon>Diversisporales</taxon>
        <taxon>Gigasporaceae</taxon>
        <taxon>Dentiscutata</taxon>
    </lineage>
</organism>
<sequence>CPPLENPPSVLLYKNVSDIALDICAICNSRYVRLVVSEFSLTPNPNLRNHRVNEKIPTSLVDIDRPTIFELITEKSDIINPT</sequence>
<protein>
    <submittedName>
        <fullName evidence="1">2614_t:CDS:1</fullName>
    </submittedName>
</protein>
<feature type="non-terminal residue" evidence="1">
    <location>
        <position position="1"/>
    </location>
</feature>